<comment type="subcellular location">
    <subcellularLocation>
        <location evidence="8">Cytoplasm</location>
    </subcellularLocation>
</comment>
<keyword evidence="5 8" id="KW-0067">ATP-binding</keyword>
<dbReference type="InterPro" id="IPR003136">
    <property type="entry name" value="Cytidylate_kin"/>
</dbReference>
<dbReference type="InterPro" id="IPR027417">
    <property type="entry name" value="P-loop_NTPase"/>
</dbReference>
<dbReference type="OrthoDB" id="9807434at2"/>
<dbReference type="Proteomes" id="UP000295662">
    <property type="component" value="Unassembled WGS sequence"/>
</dbReference>
<keyword evidence="11" id="KW-0436">Ligase</keyword>
<comment type="caution">
    <text evidence="11">The sequence shown here is derived from an EMBL/GenBank/DDBJ whole genome shotgun (WGS) entry which is preliminary data.</text>
</comment>
<dbReference type="Gene3D" id="3.40.50.300">
    <property type="entry name" value="P-loop containing nucleotide triphosphate hydrolases"/>
    <property type="match status" value="1"/>
</dbReference>
<name>A0A4R7SSK6_9BACT</name>
<keyword evidence="3 8" id="KW-0547">Nucleotide-binding</keyword>
<dbReference type="GO" id="GO:0036431">
    <property type="term" value="F:dCMP kinase activity"/>
    <property type="evidence" value="ECO:0007669"/>
    <property type="project" value="InterPro"/>
</dbReference>
<dbReference type="GO" id="GO:0006220">
    <property type="term" value="P:pyrimidine nucleotide metabolic process"/>
    <property type="evidence" value="ECO:0007669"/>
    <property type="project" value="UniProtKB-UniRule"/>
</dbReference>
<dbReference type="GO" id="GO:0005524">
    <property type="term" value="F:ATP binding"/>
    <property type="evidence" value="ECO:0007669"/>
    <property type="project" value="UniProtKB-UniRule"/>
</dbReference>
<dbReference type="Pfam" id="PF02224">
    <property type="entry name" value="Cytidylate_kin"/>
    <property type="match status" value="1"/>
</dbReference>
<dbReference type="SUPFAM" id="SSF52540">
    <property type="entry name" value="P-loop containing nucleoside triphosphate hydrolases"/>
    <property type="match status" value="1"/>
</dbReference>
<evidence type="ECO:0000256" key="9">
    <source>
        <dbReference type="SAM" id="MobiDB-lite"/>
    </source>
</evidence>
<evidence type="ECO:0000256" key="2">
    <source>
        <dbReference type="ARBA" id="ARBA00022679"/>
    </source>
</evidence>
<comment type="similarity">
    <text evidence="1 8">Belongs to the cytidylate kinase family. Type 1 subfamily.</text>
</comment>
<evidence type="ECO:0000313" key="11">
    <source>
        <dbReference type="EMBL" id="TDU81197.1"/>
    </source>
</evidence>
<dbReference type="EC" id="2.7.4.25" evidence="8"/>
<organism evidence="11 12">
    <name type="scientific">Prosthecobacter fusiformis</name>
    <dbReference type="NCBI Taxonomy" id="48464"/>
    <lineage>
        <taxon>Bacteria</taxon>
        <taxon>Pseudomonadati</taxon>
        <taxon>Verrucomicrobiota</taxon>
        <taxon>Verrucomicrobiia</taxon>
        <taxon>Verrucomicrobiales</taxon>
        <taxon>Verrucomicrobiaceae</taxon>
        <taxon>Prosthecobacter</taxon>
    </lineage>
</organism>
<comment type="catalytic activity">
    <reaction evidence="7 8">
        <text>CMP + ATP = CDP + ADP</text>
        <dbReference type="Rhea" id="RHEA:11600"/>
        <dbReference type="ChEBI" id="CHEBI:30616"/>
        <dbReference type="ChEBI" id="CHEBI:58069"/>
        <dbReference type="ChEBI" id="CHEBI:60377"/>
        <dbReference type="ChEBI" id="CHEBI:456216"/>
        <dbReference type="EC" id="2.7.4.25"/>
    </reaction>
</comment>
<dbReference type="GO" id="GO:0036430">
    <property type="term" value="F:CMP kinase activity"/>
    <property type="evidence" value="ECO:0007669"/>
    <property type="project" value="RHEA"/>
</dbReference>
<dbReference type="InterPro" id="IPR011994">
    <property type="entry name" value="Cytidylate_kinase_dom"/>
</dbReference>
<evidence type="ECO:0000256" key="5">
    <source>
        <dbReference type="ARBA" id="ARBA00022840"/>
    </source>
</evidence>
<dbReference type="EMBL" id="SOCA01000001">
    <property type="protein sequence ID" value="TDU81197.1"/>
    <property type="molecule type" value="Genomic_DNA"/>
</dbReference>
<dbReference type="RefSeq" id="WP_133793169.1">
    <property type="nucleotide sequence ID" value="NZ_SOCA01000001.1"/>
</dbReference>
<keyword evidence="2 8" id="KW-0808">Transferase</keyword>
<dbReference type="AlphaFoldDB" id="A0A4R7SSK6"/>
<keyword evidence="12" id="KW-1185">Reference proteome</keyword>
<keyword evidence="8" id="KW-0963">Cytoplasm</keyword>
<evidence type="ECO:0000313" key="12">
    <source>
        <dbReference type="Proteomes" id="UP000295662"/>
    </source>
</evidence>
<dbReference type="GO" id="GO:0005737">
    <property type="term" value="C:cytoplasm"/>
    <property type="evidence" value="ECO:0007669"/>
    <property type="project" value="UniProtKB-SubCell"/>
</dbReference>
<dbReference type="CDD" id="cd02020">
    <property type="entry name" value="CMPK"/>
    <property type="match status" value="1"/>
</dbReference>
<reference evidence="11 12" key="1">
    <citation type="submission" date="2019-03" db="EMBL/GenBank/DDBJ databases">
        <title>Genomic Encyclopedia of Archaeal and Bacterial Type Strains, Phase II (KMG-II): from individual species to whole genera.</title>
        <authorList>
            <person name="Goeker M."/>
        </authorList>
    </citation>
    <scope>NUCLEOTIDE SEQUENCE [LARGE SCALE GENOMIC DNA]</scope>
    <source>
        <strain evidence="11 12">ATCC 25309</strain>
    </source>
</reference>
<feature type="region of interest" description="Disordered" evidence="9">
    <location>
        <begin position="156"/>
        <end position="177"/>
    </location>
</feature>
<protein>
    <recommendedName>
        <fullName evidence="8">Cytidylate kinase</fullName>
        <shortName evidence="8">CK</shortName>
        <ecNumber evidence="8">2.7.4.25</ecNumber>
    </recommendedName>
    <alternativeName>
        <fullName evidence="8">Cytidine monophosphate kinase</fullName>
        <shortName evidence="8">CMP kinase</shortName>
    </alternativeName>
</protein>
<feature type="compositionally biased region" description="Basic and acidic residues" evidence="9">
    <location>
        <begin position="165"/>
        <end position="176"/>
    </location>
</feature>
<evidence type="ECO:0000256" key="6">
    <source>
        <dbReference type="ARBA" id="ARBA00047615"/>
    </source>
</evidence>
<evidence type="ECO:0000256" key="1">
    <source>
        <dbReference type="ARBA" id="ARBA00009427"/>
    </source>
</evidence>
<evidence type="ECO:0000256" key="8">
    <source>
        <dbReference type="HAMAP-Rule" id="MF_00238"/>
    </source>
</evidence>
<dbReference type="NCBIfam" id="TIGR00017">
    <property type="entry name" value="cmk"/>
    <property type="match status" value="1"/>
</dbReference>
<gene>
    <name evidence="8" type="primary">cmk</name>
    <name evidence="11" type="ORF">EI77_00500</name>
</gene>
<feature type="binding site" evidence="8">
    <location>
        <begin position="10"/>
        <end position="18"/>
    </location>
    <ligand>
        <name>ATP</name>
        <dbReference type="ChEBI" id="CHEBI:30616"/>
    </ligand>
</feature>
<evidence type="ECO:0000259" key="10">
    <source>
        <dbReference type="Pfam" id="PF02224"/>
    </source>
</evidence>
<evidence type="ECO:0000256" key="4">
    <source>
        <dbReference type="ARBA" id="ARBA00022777"/>
    </source>
</evidence>
<accession>A0A4R7SSK6</accession>
<feature type="domain" description="Cytidylate kinase" evidence="10">
    <location>
        <begin position="6"/>
        <end position="207"/>
    </location>
</feature>
<sequence>MMNTVITIDGPAASGKSSVARILAQRLGYIYVNTGNMYRAMTWAVLQTGIDPNDMDTVRSTAEGILIDSPVADGQTQVSVNGRRLTAEDLNSDPVNRGVSLVARVPEVRARLVADQRALSSLGPLVMEGRDIGSVVFPDSPLKFYIDASEEVRAARRQAQGHTDQVAERDRLDSTRKASPLVIPEGAVVIDNSHLTLEGAVQAVLDRLPAIPVHP</sequence>
<proteinExistence type="inferred from homology"/>
<comment type="catalytic activity">
    <reaction evidence="6 8">
        <text>dCMP + ATP = dCDP + ADP</text>
        <dbReference type="Rhea" id="RHEA:25094"/>
        <dbReference type="ChEBI" id="CHEBI:30616"/>
        <dbReference type="ChEBI" id="CHEBI:57566"/>
        <dbReference type="ChEBI" id="CHEBI:58593"/>
        <dbReference type="ChEBI" id="CHEBI:456216"/>
        <dbReference type="EC" id="2.7.4.25"/>
    </reaction>
</comment>
<dbReference type="HAMAP" id="MF_00238">
    <property type="entry name" value="Cytidyl_kinase_type1"/>
    <property type="match status" value="1"/>
</dbReference>
<evidence type="ECO:0000256" key="3">
    <source>
        <dbReference type="ARBA" id="ARBA00022741"/>
    </source>
</evidence>
<evidence type="ECO:0000256" key="7">
    <source>
        <dbReference type="ARBA" id="ARBA00048478"/>
    </source>
</evidence>
<dbReference type="GO" id="GO:0016874">
    <property type="term" value="F:ligase activity"/>
    <property type="evidence" value="ECO:0007669"/>
    <property type="project" value="UniProtKB-KW"/>
</dbReference>
<keyword evidence="4 8" id="KW-0418">Kinase</keyword>